<dbReference type="Pfam" id="PF13456">
    <property type="entry name" value="RVT_3"/>
    <property type="match status" value="1"/>
</dbReference>
<accession>A0AAV9FIT3</accession>
<dbReference type="InterPro" id="IPR002156">
    <property type="entry name" value="RNaseH_domain"/>
</dbReference>
<dbReference type="PANTHER" id="PTHR47723:SF19">
    <property type="entry name" value="POLYNUCLEOTIDYL TRANSFERASE, RIBONUCLEASE H-LIKE SUPERFAMILY PROTEIN"/>
    <property type="match status" value="1"/>
</dbReference>
<dbReference type="EMBL" id="JAUJYO010000001">
    <property type="protein sequence ID" value="KAK1324750.1"/>
    <property type="molecule type" value="Genomic_DNA"/>
</dbReference>
<evidence type="ECO:0000256" key="1">
    <source>
        <dbReference type="SAM" id="MobiDB-lite"/>
    </source>
</evidence>
<dbReference type="CDD" id="cd06222">
    <property type="entry name" value="RNase_H_like"/>
    <property type="match status" value="1"/>
</dbReference>
<proteinExistence type="predicted"/>
<evidence type="ECO:0000313" key="3">
    <source>
        <dbReference type="EMBL" id="KAK1324750.1"/>
    </source>
</evidence>
<feature type="region of interest" description="Disordered" evidence="1">
    <location>
        <begin position="360"/>
        <end position="386"/>
    </location>
</feature>
<evidence type="ECO:0000313" key="4">
    <source>
        <dbReference type="Proteomes" id="UP001180020"/>
    </source>
</evidence>
<feature type="compositionally biased region" description="Polar residues" evidence="1">
    <location>
        <begin position="376"/>
        <end position="386"/>
    </location>
</feature>
<reference evidence="3" key="2">
    <citation type="submission" date="2023-06" db="EMBL/GenBank/DDBJ databases">
        <authorList>
            <person name="Ma L."/>
            <person name="Liu K.-W."/>
            <person name="Li Z."/>
            <person name="Hsiao Y.-Y."/>
            <person name="Qi Y."/>
            <person name="Fu T."/>
            <person name="Tang G."/>
            <person name="Zhang D."/>
            <person name="Sun W.-H."/>
            <person name="Liu D.-K."/>
            <person name="Li Y."/>
            <person name="Chen G.-Z."/>
            <person name="Liu X.-D."/>
            <person name="Liao X.-Y."/>
            <person name="Jiang Y.-T."/>
            <person name="Yu X."/>
            <person name="Hao Y."/>
            <person name="Huang J."/>
            <person name="Zhao X.-W."/>
            <person name="Ke S."/>
            <person name="Chen Y.-Y."/>
            <person name="Wu W.-L."/>
            <person name="Hsu J.-L."/>
            <person name="Lin Y.-F."/>
            <person name="Huang M.-D."/>
            <person name="Li C.-Y."/>
            <person name="Huang L."/>
            <person name="Wang Z.-W."/>
            <person name="Zhao X."/>
            <person name="Zhong W.-Y."/>
            <person name="Peng D.-H."/>
            <person name="Ahmad S."/>
            <person name="Lan S."/>
            <person name="Zhang J.-S."/>
            <person name="Tsai W.-C."/>
            <person name="Van De Peer Y."/>
            <person name="Liu Z.-J."/>
        </authorList>
    </citation>
    <scope>NUCLEOTIDE SEQUENCE</scope>
    <source>
        <strain evidence="3">CP</strain>
        <tissue evidence="3">Leaves</tissue>
    </source>
</reference>
<dbReference type="GO" id="GO:0004523">
    <property type="term" value="F:RNA-DNA hybrid ribonuclease activity"/>
    <property type="evidence" value="ECO:0007669"/>
    <property type="project" value="InterPro"/>
</dbReference>
<dbReference type="InterPro" id="IPR044730">
    <property type="entry name" value="RNase_H-like_dom_plant"/>
</dbReference>
<evidence type="ECO:0000259" key="2">
    <source>
        <dbReference type="Pfam" id="PF13456"/>
    </source>
</evidence>
<dbReference type="GO" id="GO:0003676">
    <property type="term" value="F:nucleic acid binding"/>
    <property type="evidence" value="ECO:0007669"/>
    <property type="project" value="InterPro"/>
</dbReference>
<reference evidence="3" key="1">
    <citation type="journal article" date="2023" name="Nat. Commun.">
        <title>Diploid and tetraploid genomes of Acorus and the evolution of monocots.</title>
        <authorList>
            <person name="Ma L."/>
            <person name="Liu K.W."/>
            <person name="Li Z."/>
            <person name="Hsiao Y.Y."/>
            <person name="Qi Y."/>
            <person name="Fu T."/>
            <person name="Tang G.D."/>
            <person name="Zhang D."/>
            <person name="Sun W.H."/>
            <person name="Liu D.K."/>
            <person name="Li Y."/>
            <person name="Chen G.Z."/>
            <person name="Liu X.D."/>
            <person name="Liao X.Y."/>
            <person name="Jiang Y.T."/>
            <person name="Yu X."/>
            <person name="Hao Y."/>
            <person name="Huang J."/>
            <person name="Zhao X.W."/>
            <person name="Ke S."/>
            <person name="Chen Y.Y."/>
            <person name="Wu W.L."/>
            <person name="Hsu J.L."/>
            <person name="Lin Y.F."/>
            <person name="Huang M.D."/>
            <person name="Li C.Y."/>
            <person name="Huang L."/>
            <person name="Wang Z.W."/>
            <person name="Zhao X."/>
            <person name="Zhong W.Y."/>
            <person name="Peng D.H."/>
            <person name="Ahmad S."/>
            <person name="Lan S."/>
            <person name="Zhang J.S."/>
            <person name="Tsai W.C."/>
            <person name="Van de Peer Y."/>
            <person name="Liu Z.J."/>
        </authorList>
    </citation>
    <scope>NUCLEOTIDE SEQUENCE</scope>
    <source>
        <strain evidence="3">CP</strain>
    </source>
</reference>
<dbReference type="PANTHER" id="PTHR47723">
    <property type="entry name" value="OS05G0353850 PROTEIN"/>
    <property type="match status" value="1"/>
</dbReference>
<gene>
    <name evidence="3" type="ORF">QJS10_CPA01g01706</name>
</gene>
<dbReference type="InterPro" id="IPR053151">
    <property type="entry name" value="RNase_H-like"/>
</dbReference>
<organism evidence="3 4">
    <name type="scientific">Acorus calamus</name>
    <name type="common">Sweet flag</name>
    <dbReference type="NCBI Taxonomy" id="4465"/>
    <lineage>
        <taxon>Eukaryota</taxon>
        <taxon>Viridiplantae</taxon>
        <taxon>Streptophyta</taxon>
        <taxon>Embryophyta</taxon>
        <taxon>Tracheophyta</taxon>
        <taxon>Spermatophyta</taxon>
        <taxon>Magnoliopsida</taxon>
        <taxon>Liliopsida</taxon>
        <taxon>Acoraceae</taxon>
        <taxon>Acorus</taxon>
    </lineage>
</organism>
<dbReference type="InterPro" id="IPR012337">
    <property type="entry name" value="RNaseH-like_sf"/>
</dbReference>
<dbReference type="SUPFAM" id="SSF53098">
    <property type="entry name" value="Ribonuclease H-like"/>
    <property type="match status" value="1"/>
</dbReference>
<keyword evidence="4" id="KW-1185">Reference proteome</keyword>
<comment type="caution">
    <text evidence="3">The sequence shown here is derived from an EMBL/GenBank/DDBJ whole genome shotgun (WGS) entry which is preliminary data.</text>
</comment>
<dbReference type="Proteomes" id="UP001180020">
    <property type="component" value="Unassembled WGS sequence"/>
</dbReference>
<name>A0AAV9FIT3_ACOCL</name>
<dbReference type="InterPro" id="IPR036397">
    <property type="entry name" value="RNaseH_sf"/>
</dbReference>
<dbReference type="AlphaFoldDB" id="A0AAV9FIT3"/>
<protein>
    <recommendedName>
        <fullName evidence="2">RNase H type-1 domain-containing protein</fullName>
    </recommendedName>
</protein>
<feature type="domain" description="RNase H type-1" evidence="2">
    <location>
        <begin position="167"/>
        <end position="289"/>
    </location>
</feature>
<sequence>MKASKVWKTLCEGLRIIRRYVKKMPGELCDIDFLRDPWLTPIPFSRIPTYLNMDYAILEYRLSDMVLGEEWNVDLLKALLPMYWVECVISAPPPKPSWDGLSKWCWEETLSGYPKPSEVYKLITLVLELSQGSLWRKMWRLPIYPKQSVGAVYLLNFSLLKKCGKLNVDGSVEESSRLVGAAYVGIQDTPRRVLGAGFTWWPWASPLRAELEAIRMGIQACRSWGGNQMIVCSDSQLLITLLQGTGMGPSILQDSIEHIRTMVDVSESVVFRKVSRDAVQALEALAKYARRERIMRHTRMMKDDAIRQIFENISQNEEKYISMIGRDARKSVSGDHGGLWVHEEEMALLLSRQPHQPCFSGDEPLLPIKGEEPPGTASSRTPPSSL</sequence>
<dbReference type="Gene3D" id="3.30.420.10">
    <property type="entry name" value="Ribonuclease H-like superfamily/Ribonuclease H"/>
    <property type="match status" value="1"/>
</dbReference>